<dbReference type="InterPro" id="IPR010809">
    <property type="entry name" value="FliD_C"/>
</dbReference>
<evidence type="ECO:0000256" key="2">
    <source>
        <dbReference type="ARBA" id="ARBA00011255"/>
    </source>
</evidence>
<evidence type="ECO:0000313" key="9">
    <source>
        <dbReference type="Proteomes" id="UP000249746"/>
    </source>
</evidence>
<keyword evidence="5" id="KW-0964">Secreted</keyword>
<dbReference type="Pfam" id="PF07195">
    <property type="entry name" value="FliD_C"/>
    <property type="match status" value="1"/>
</dbReference>
<comment type="function">
    <text evidence="5">Required for morphogenesis and for the elongation of the flagellar filament by facilitating polymerization of the flagellin monomers at the tip of growing filament. Forms a capping structure, which prevents flagellin subunits (transported through the central channel of the flagellum) from leaking out without polymerization at the distal end.</text>
</comment>
<name>A0A2W6NMT4_9HELI</name>
<reference evidence="8 9" key="1">
    <citation type="submission" date="2017-03" db="EMBL/GenBank/DDBJ databases">
        <title>Genomic and clinical evidence uncovers the enterohepatic species Helicobacter valdiviensis as a potential human intestinal pathogen.</title>
        <authorList>
            <person name="Fresia P."/>
            <person name="Jara R."/>
            <person name="Sierra R."/>
            <person name="Ferres I."/>
            <person name="Greif G."/>
            <person name="Iraola G."/>
            <person name="Collado L."/>
        </authorList>
    </citation>
    <scope>NUCLEOTIDE SEQUENCE [LARGE SCALE GENOMIC DNA]</scope>
    <source>
        <strain evidence="8 9">WBE14</strain>
    </source>
</reference>
<comment type="subunit">
    <text evidence="2 5">Homopentamer.</text>
</comment>
<keyword evidence="8" id="KW-0282">Flagellum</keyword>
<dbReference type="AlphaFoldDB" id="A0A2W6NMT4"/>
<evidence type="ECO:0000259" key="7">
    <source>
        <dbReference type="Pfam" id="PF07195"/>
    </source>
</evidence>
<dbReference type="OrthoDB" id="1530at2"/>
<keyword evidence="8" id="KW-0969">Cilium</keyword>
<dbReference type="Proteomes" id="UP000249746">
    <property type="component" value="Unassembled WGS sequence"/>
</dbReference>
<dbReference type="RefSeq" id="WP_111229276.1">
    <property type="nucleotide sequence ID" value="NZ_NBIU01000004.1"/>
</dbReference>
<gene>
    <name evidence="8" type="ORF">B6S12_02630</name>
</gene>
<protein>
    <recommendedName>
        <fullName evidence="5">Flagellar hook-associated protein 2</fullName>
        <shortName evidence="5">HAP2</shortName>
    </recommendedName>
    <alternativeName>
        <fullName evidence="5">Flagellar cap protein</fullName>
    </alternativeName>
</protein>
<comment type="similarity">
    <text evidence="1 5">Belongs to the FliD family.</text>
</comment>
<dbReference type="NCBIfam" id="NF006282">
    <property type="entry name" value="PRK08453.1"/>
    <property type="match status" value="1"/>
</dbReference>
<evidence type="ECO:0000256" key="4">
    <source>
        <dbReference type="ARBA" id="ARBA00023143"/>
    </source>
</evidence>
<keyword evidence="3" id="KW-0175">Coiled coil</keyword>
<keyword evidence="9" id="KW-1185">Reference proteome</keyword>
<dbReference type="GO" id="GO:0009424">
    <property type="term" value="C:bacterial-type flagellum hook"/>
    <property type="evidence" value="ECO:0007669"/>
    <property type="project" value="UniProtKB-UniRule"/>
</dbReference>
<dbReference type="InterPro" id="IPR003481">
    <property type="entry name" value="FliD_N"/>
</dbReference>
<dbReference type="PANTHER" id="PTHR30288:SF0">
    <property type="entry name" value="FLAGELLAR HOOK-ASSOCIATED PROTEIN 2"/>
    <property type="match status" value="1"/>
</dbReference>
<evidence type="ECO:0000256" key="5">
    <source>
        <dbReference type="RuleBase" id="RU362066"/>
    </source>
</evidence>
<feature type="domain" description="Flagellar hook-associated protein 2 N-terminal" evidence="6">
    <location>
        <begin position="18"/>
        <end position="109"/>
    </location>
</feature>
<feature type="domain" description="Flagellar hook-associated protein 2 C-terminal" evidence="7">
    <location>
        <begin position="446"/>
        <end position="677"/>
    </location>
</feature>
<keyword evidence="4 5" id="KW-0975">Bacterial flagellum</keyword>
<dbReference type="GO" id="GO:0007155">
    <property type="term" value="P:cell adhesion"/>
    <property type="evidence" value="ECO:0007669"/>
    <property type="project" value="InterPro"/>
</dbReference>
<dbReference type="GO" id="GO:0071973">
    <property type="term" value="P:bacterial-type flagellum-dependent cell motility"/>
    <property type="evidence" value="ECO:0007669"/>
    <property type="project" value="TreeGrafter"/>
</dbReference>
<evidence type="ECO:0000259" key="6">
    <source>
        <dbReference type="Pfam" id="PF02465"/>
    </source>
</evidence>
<comment type="caution">
    <text evidence="8">The sequence shown here is derived from an EMBL/GenBank/DDBJ whole genome shotgun (WGS) entry which is preliminary data.</text>
</comment>
<organism evidence="8 9">
    <name type="scientific">Helicobacter valdiviensis</name>
    <dbReference type="NCBI Taxonomy" id="1458358"/>
    <lineage>
        <taxon>Bacteria</taxon>
        <taxon>Pseudomonadati</taxon>
        <taxon>Campylobacterota</taxon>
        <taxon>Epsilonproteobacteria</taxon>
        <taxon>Campylobacterales</taxon>
        <taxon>Helicobacteraceae</taxon>
        <taxon>Helicobacter</taxon>
    </lineage>
</organism>
<evidence type="ECO:0000256" key="1">
    <source>
        <dbReference type="ARBA" id="ARBA00009764"/>
    </source>
</evidence>
<comment type="subcellular location">
    <subcellularLocation>
        <location evidence="5">Secreted</location>
    </subcellularLocation>
    <subcellularLocation>
        <location evidence="5">Bacterial flagellum</location>
    </subcellularLocation>
</comment>
<keyword evidence="8" id="KW-0966">Cell projection</keyword>
<proteinExistence type="inferred from homology"/>
<dbReference type="EMBL" id="NBIU01000004">
    <property type="protein sequence ID" value="PZT48756.1"/>
    <property type="molecule type" value="Genomic_DNA"/>
</dbReference>
<accession>A0A2W6NMT4</accession>
<dbReference type="GO" id="GO:0009421">
    <property type="term" value="C:bacterial-type flagellum filament cap"/>
    <property type="evidence" value="ECO:0007669"/>
    <property type="project" value="InterPro"/>
</dbReference>
<evidence type="ECO:0000313" key="8">
    <source>
        <dbReference type="EMBL" id="PZT48756.1"/>
    </source>
</evidence>
<sequence length="693" mass="74417">MALGSLASLGVGSGVLNWDTLNSMKELEVQNLVNPYATKLQTNMQQQTELTALMSLMSSVNSNFRALSDYSTFQKRSATVEGTGVKATAGDGLPVQDITIKVDQLAQNDVNQVGKKFQAKDSVFSNENTQLKFYHNGTDYTIDIKAGATLTEVAQSITDATDGAVNGIIMNTGGDNPYQLMIQSKDSGEKNKIYFGSTLSGAAIPGGEIQDEGTFKVTIGGKEIEIQGSEIDSKVGNDSKQNAQALLDAINKKIDEDPSLSDIKEKRDSGEITIGLNKDGNGLMFNDSKGGEIKVVAEGIKVKPAEGTTPTDSDLGFGKKSSVGSSSLITGKKGVDEGELSGVFTINGEKFDLAEISKNGTGANNAEKIINAINSNSNLQGKVEAKVENGKLVINSLDGGTIRISSEGENDEAKKKVLDQIGLNSGAYTPSSKFLESLDITSIQKGQDAKFSFNGIPITRDKNTVDDVISGLSLELTAVTKENEEVTVRIGRDDTAILDEAKAFVENYNAMILKIQELTKYDEETKIAGPFNGNSEIRSITRELNSLLSSNDLNGNNLVKFGIYFNDDGTLKLDSSTFTSEFQKDPDAAVEFFRGSTSTINGNTEEVPGVFAKLKTSMDSLITGSDSTLKTLEQQLINENKSLTEGRDNAMEQIDTRYEMMAARWSAYDQLIAKTNQSASAVTNMINAMNNSN</sequence>
<dbReference type="InterPro" id="IPR040026">
    <property type="entry name" value="FliD"/>
</dbReference>
<dbReference type="Pfam" id="PF02465">
    <property type="entry name" value="FliD_N"/>
    <property type="match status" value="1"/>
</dbReference>
<dbReference type="Gene3D" id="3.30.70.2120">
    <property type="match status" value="1"/>
</dbReference>
<dbReference type="GO" id="GO:0005576">
    <property type="term" value="C:extracellular region"/>
    <property type="evidence" value="ECO:0007669"/>
    <property type="project" value="UniProtKB-SubCell"/>
</dbReference>
<evidence type="ECO:0000256" key="3">
    <source>
        <dbReference type="ARBA" id="ARBA00023054"/>
    </source>
</evidence>
<dbReference type="PANTHER" id="PTHR30288">
    <property type="entry name" value="FLAGELLAR CAP/ASSEMBLY PROTEIN FLID"/>
    <property type="match status" value="1"/>
</dbReference>